<dbReference type="PANTHER" id="PTHR31407">
    <property type="match status" value="1"/>
</dbReference>
<reference evidence="11 12" key="1">
    <citation type="submission" date="2024-06" db="EMBL/GenBank/DDBJ databases">
        <authorList>
            <person name="Kraege A."/>
            <person name="Thomma B."/>
        </authorList>
    </citation>
    <scope>NUCLEOTIDE SEQUENCE [LARGE SCALE GENOMIC DNA]</scope>
</reference>
<dbReference type="InterPro" id="IPR002683">
    <property type="entry name" value="PsbP_C"/>
</dbReference>
<keyword evidence="3" id="KW-0934">Plastid</keyword>
<keyword evidence="2" id="KW-0602">Photosynthesis</keyword>
<evidence type="ECO:0000313" key="11">
    <source>
        <dbReference type="EMBL" id="CAL5221089.1"/>
    </source>
</evidence>
<evidence type="ECO:0000256" key="8">
    <source>
        <dbReference type="ARBA" id="ARBA00046272"/>
    </source>
</evidence>
<dbReference type="Pfam" id="PF01789">
    <property type="entry name" value="PsbP"/>
    <property type="match status" value="1"/>
</dbReference>
<keyword evidence="5" id="KW-0793">Thylakoid</keyword>
<comment type="similarity">
    <text evidence="7">Belongs to the PsbP family.</text>
</comment>
<dbReference type="Gene3D" id="3.40.1000.10">
    <property type="entry name" value="Mog1/PsbP, alpha/beta/alpha sandwich"/>
    <property type="match status" value="1"/>
</dbReference>
<dbReference type="Proteomes" id="UP001497392">
    <property type="component" value="Unassembled WGS sequence"/>
</dbReference>
<keyword evidence="1" id="KW-0150">Chloroplast</keyword>
<evidence type="ECO:0000256" key="3">
    <source>
        <dbReference type="ARBA" id="ARBA00022640"/>
    </source>
</evidence>
<evidence type="ECO:0000256" key="2">
    <source>
        <dbReference type="ARBA" id="ARBA00022531"/>
    </source>
</evidence>
<accession>A0ABP1FQR3</accession>
<keyword evidence="12" id="KW-1185">Reference proteome</keyword>
<keyword evidence="6" id="KW-0604">Photosystem II</keyword>
<evidence type="ECO:0000256" key="7">
    <source>
        <dbReference type="ARBA" id="ARBA00035638"/>
    </source>
</evidence>
<feature type="region of interest" description="Disordered" evidence="9">
    <location>
        <begin position="1"/>
        <end position="22"/>
    </location>
</feature>
<dbReference type="InterPro" id="IPR016123">
    <property type="entry name" value="Mog1/PsbP_a/b/a-sand"/>
</dbReference>
<name>A0ABP1FQR3_9CHLO</name>
<proteinExistence type="inferred from homology"/>
<dbReference type="PANTHER" id="PTHR31407:SF6">
    <property type="entry name" value="OXYGEN-EVOLVING ENHANCER PROTEIN 2-1, CHLOROPLASTIC"/>
    <property type="match status" value="1"/>
</dbReference>
<evidence type="ECO:0000256" key="9">
    <source>
        <dbReference type="SAM" id="MobiDB-lite"/>
    </source>
</evidence>
<keyword evidence="4" id="KW-0809">Transit peptide</keyword>
<evidence type="ECO:0000256" key="1">
    <source>
        <dbReference type="ARBA" id="ARBA00022528"/>
    </source>
</evidence>
<evidence type="ECO:0000259" key="10">
    <source>
        <dbReference type="Pfam" id="PF01789"/>
    </source>
</evidence>
<comment type="caution">
    <text evidence="11">The sequence shown here is derived from an EMBL/GenBank/DDBJ whole genome shotgun (WGS) entry which is preliminary data.</text>
</comment>
<sequence length="301" mass="32128">MAASQESGRGHGHGQTAVSTPVLQPDKLLPLTDLTLMKRVCTSRGKKMAAMQALSKPFAGQKVECRSARQSQRVTINMVVRASQEEQTVARRGVLGGIIGAAALLSSPRDASAAFGDAARVFGSKATNTSGFVPYSGEGFALLLPSKYNPSKEKEYPGEILRYEDNGDAVNNIGVLVRATTKNSIEEYGDPAKFLEDNQYLLGKQTFLGDTRSEGGFAANKVSVASLLDVQTAKDKKGKSYYKYEILTRTADGDEGGRHQLISAAVGNGNLYILKVQIGDKRWFKGANAGAKGALDSFVVA</sequence>
<evidence type="ECO:0000256" key="6">
    <source>
        <dbReference type="ARBA" id="ARBA00023276"/>
    </source>
</evidence>
<gene>
    <name evidence="11" type="primary">g3217</name>
    <name evidence="11" type="ORF">VP750_LOCUS2748</name>
</gene>
<comment type="subcellular location">
    <subcellularLocation>
        <location evidence="8">Plastid</location>
        <location evidence="8">Chloroplast thylakoid</location>
    </subcellularLocation>
</comment>
<evidence type="ECO:0000313" key="12">
    <source>
        <dbReference type="Proteomes" id="UP001497392"/>
    </source>
</evidence>
<organism evidence="11 12">
    <name type="scientific">Coccomyxa viridis</name>
    <dbReference type="NCBI Taxonomy" id="1274662"/>
    <lineage>
        <taxon>Eukaryota</taxon>
        <taxon>Viridiplantae</taxon>
        <taxon>Chlorophyta</taxon>
        <taxon>core chlorophytes</taxon>
        <taxon>Trebouxiophyceae</taxon>
        <taxon>Trebouxiophyceae incertae sedis</taxon>
        <taxon>Coccomyxaceae</taxon>
        <taxon>Coccomyxa</taxon>
    </lineage>
</organism>
<protein>
    <submittedName>
        <fullName evidence="11">G3217 protein</fullName>
    </submittedName>
</protein>
<evidence type="ECO:0000256" key="5">
    <source>
        <dbReference type="ARBA" id="ARBA00023078"/>
    </source>
</evidence>
<evidence type="ECO:0000256" key="4">
    <source>
        <dbReference type="ARBA" id="ARBA00022946"/>
    </source>
</evidence>
<feature type="domain" description="PsbP C-terminal" evidence="10">
    <location>
        <begin position="131"/>
        <end position="300"/>
    </location>
</feature>
<dbReference type="SUPFAM" id="SSF55724">
    <property type="entry name" value="Mog1p/PsbP-like"/>
    <property type="match status" value="1"/>
</dbReference>
<dbReference type="EMBL" id="CAXHTA020000005">
    <property type="protein sequence ID" value="CAL5221089.1"/>
    <property type="molecule type" value="Genomic_DNA"/>
</dbReference>